<proteinExistence type="predicted"/>
<organism evidence="1 2">
    <name type="scientific">Salinimonas profundi</name>
    <dbReference type="NCBI Taxonomy" id="2729140"/>
    <lineage>
        <taxon>Bacteria</taxon>
        <taxon>Pseudomonadati</taxon>
        <taxon>Pseudomonadota</taxon>
        <taxon>Gammaproteobacteria</taxon>
        <taxon>Alteromonadales</taxon>
        <taxon>Alteromonadaceae</taxon>
        <taxon>Alteromonas/Salinimonas group</taxon>
        <taxon>Salinimonas</taxon>
    </lineage>
</organism>
<dbReference type="Proteomes" id="UP000624419">
    <property type="component" value="Unassembled WGS sequence"/>
</dbReference>
<accession>A0ABR8LKR8</accession>
<reference evidence="1 2" key="1">
    <citation type="submission" date="2020-04" db="EMBL/GenBank/DDBJ databases">
        <title>Salinimonas sp. HHU 13199.</title>
        <authorList>
            <person name="Cui X."/>
            <person name="Zhang D."/>
        </authorList>
    </citation>
    <scope>NUCLEOTIDE SEQUENCE [LARGE SCALE GENOMIC DNA]</scope>
    <source>
        <strain evidence="1 2">HHU 13199</strain>
    </source>
</reference>
<evidence type="ECO:0000313" key="2">
    <source>
        <dbReference type="Proteomes" id="UP000624419"/>
    </source>
</evidence>
<comment type="caution">
    <text evidence="1">The sequence shown here is derived from an EMBL/GenBank/DDBJ whole genome shotgun (WGS) entry which is preliminary data.</text>
</comment>
<sequence length="88" mass="9814">MTNRTLKLDIHEGTWMVNVIDRANDDGVYELLHPNKEAQVEVNDDKMQGFEYNITAHAGTPFKLFLDDTVLAEGEVPDEGVARGKGVL</sequence>
<dbReference type="EMBL" id="JABBXD010000005">
    <property type="protein sequence ID" value="MBD3586163.1"/>
    <property type="molecule type" value="Genomic_DNA"/>
</dbReference>
<dbReference type="RefSeq" id="WP_191024886.1">
    <property type="nucleotide sequence ID" value="NZ_JABBXD010000005.1"/>
</dbReference>
<name>A0ABR8LKR8_9ALTE</name>
<protein>
    <submittedName>
        <fullName evidence="1">Uncharacterized protein</fullName>
    </submittedName>
</protein>
<gene>
    <name evidence="1" type="ORF">HHX48_10465</name>
</gene>
<evidence type="ECO:0000313" key="1">
    <source>
        <dbReference type="EMBL" id="MBD3586163.1"/>
    </source>
</evidence>
<keyword evidence="2" id="KW-1185">Reference proteome</keyword>